<sequence length="142" mass="15620">MSLLLRVGSGPFCIIFDQHINNPLHSSQCNSQERCRINNDDWSCYGVVSEALAKGFLRASPVLSRVTTRTGWILWRIGVPVHGSEKLGIILLDFVTLSKSVGNLIQCGELVRQVPGNVVHEELVGCASNEGLDDLDHLKLLL</sequence>
<dbReference type="EMBL" id="JARKNE010000001">
    <property type="protein sequence ID" value="KAK5847073.1"/>
    <property type="molecule type" value="Genomic_DNA"/>
</dbReference>
<accession>A0ABR0R7J8</accession>
<dbReference type="Proteomes" id="UP001358586">
    <property type="component" value="Chromosome 1"/>
</dbReference>
<proteinExistence type="predicted"/>
<name>A0ABR0R7J8_GOSAR</name>
<evidence type="ECO:0000313" key="2">
    <source>
        <dbReference type="Proteomes" id="UP001358586"/>
    </source>
</evidence>
<reference evidence="1 2" key="1">
    <citation type="submission" date="2023-03" db="EMBL/GenBank/DDBJ databases">
        <title>WGS of Gossypium arboreum.</title>
        <authorList>
            <person name="Yu D."/>
        </authorList>
    </citation>
    <scope>NUCLEOTIDE SEQUENCE [LARGE SCALE GENOMIC DNA]</scope>
    <source>
        <tissue evidence="1">Leaf</tissue>
    </source>
</reference>
<comment type="caution">
    <text evidence="1">The sequence shown here is derived from an EMBL/GenBank/DDBJ whole genome shotgun (WGS) entry which is preliminary data.</text>
</comment>
<keyword evidence="2" id="KW-1185">Reference proteome</keyword>
<organism evidence="1 2">
    <name type="scientific">Gossypium arboreum</name>
    <name type="common">Tree cotton</name>
    <name type="synonym">Gossypium nanking</name>
    <dbReference type="NCBI Taxonomy" id="29729"/>
    <lineage>
        <taxon>Eukaryota</taxon>
        <taxon>Viridiplantae</taxon>
        <taxon>Streptophyta</taxon>
        <taxon>Embryophyta</taxon>
        <taxon>Tracheophyta</taxon>
        <taxon>Spermatophyta</taxon>
        <taxon>Magnoliopsida</taxon>
        <taxon>eudicotyledons</taxon>
        <taxon>Gunneridae</taxon>
        <taxon>Pentapetalae</taxon>
        <taxon>rosids</taxon>
        <taxon>malvids</taxon>
        <taxon>Malvales</taxon>
        <taxon>Malvaceae</taxon>
        <taxon>Malvoideae</taxon>
        <taxon>Gossypium</taxon>
    </lineage>
</organism>
<protein>
    <submittedName>
        <fullName evidence="1">Uncharacterized protein</fullName>
    </submittedName>
</protein>
<gene>
    <name evidence="1" type="ORF">PVK06_003375</name>
</gene>
<evidence type="ECO:0000313" key="1">
    <source>
        <dbReference type="EMBL" id="KAK5847073.1"/>
    </source>
</evidence>